<keyword evidence="7" id="KW-0472">Membrane</keyword>
<keyword evidence="7" id="KW-0653">Protein transport</keyword>
<organism evidence="10 11">
    <name type="scientific">Podospora fimiseda</name>
    <dbReference type="NCBI Taxonomy" id="252190"/>
    <lineage>
        <taxon>Eukaryota</taxon>
        <taxon>Fungi</taxon>
        <taxon>Dikarya</taxon>
        <taxon>Ascomycota</taxon>
        <taxon>Pezizomycotina</taxon>
        <taxon>Sordariomycetes</taxon>
        <taxon>Sordariomycetidae</taxon>
        <taxon>Sordariales</taxon>
        <taxon>Podosporaceae</taxon>
        <taxon>Podospora</taxon>
    </lineage>
</organism>
<dbReference type="EMBL" id="MU865319">
    <property type="protein sequence ID" value="KAK4228392.1"/>
    <property type="molecule type" value="Genomic_DNA"/>
</dbReference>
<sequence length="369" mass="40279">MSDDGKDAPSPPAQTTTKPQVQNKPETEQQPEKSKEETLKQARIFLQDEAVKKSTSAERTEFLKSKGLSDGDIQELLKEVAKEAVAAAEPASTPTPVTPTPKSTPQSSFQDDPIDVSTALIKREDRPPIVTYPEFLTKPTRPPPLMTVNTFLNTVYAFSGLATLVYGTSKFVLEPMVAQLTEARGQLAETTKADLNKLVSKLESTVSEIPVYKSKENLTLLHGDDNEDAVSHYDDPAELFHRDIGVQTSPSDLSGRSSPASLRPESATDYQARRLKALVSSLKEIRDGLVDQSESLADAKTVLNVFNDDLEKLSAAHVTDFVGGFNLYGVSSRNEPNDEIKQARDNIRRVKGVLLSARTFPTTGPGPAR</sequence>
<evidence type="ECO:0000256" key="3">
    <source>
        <dbReference type="ARBA" id="ARBA00023140"/>
    </source>
</evidence>
<keyword evidence="3 7" id="KW-0576">Peroxisome</keyword>
<keyword evidence="11" id="KW-1185">Reference proteome</keyword>
<evidence type="ECO:0000256" key="7">
    <source>
        <dbReference type="RuleBase" id="RU367032"/>
    </source>
</evidence>
<accession>A0AAN7H162</accession>
<feature type="region of interest" description="Disordered" evidence="8">
    <location>
        <begin position="1"/>
        <end position="69"/>
    </location>
</feature>
<evidence type="ECO:0000313" key="11">
    <source>
        <dbReference type="Proteomes" id="UP001301958"/>
    </source>
</evidence>
<evidence type="ECO:0000256" key="1">
    <source>
        <dbReference type="ARBA" id="ARBA00005443"/>
    </source>
</evidence>
<feature type="compositionally biased region" description="Basic and acidic residues" evidence="8">
    <location>
        <begin position="25"/>
        <end position="40"/>
    </location>
</feature>
<keyword evidence="7" id="KW-0813">Transport</keyword>
<dbReference type="PANTHER" id="PTHR23058:SF5">
    <property type="entry name" value="PEROXISOMAL MEMBRANE PROTEIN PEX14"/>
    <property type="match status" value="1"/>
</dbReference>
<dbReference type="GO" id="GO:1990429">
    <property type="term" value="C:peroxisomal importomer complex"/>
    <property type="evidence" value="ECO:0007669"/>
    <property type="project" value="TreeGrafter"/>
</dbReference>
<feature type="region of interest" description="Disordered" evidence="8">
    <location>
        <begin position="84"/>
        <end position="112"/>
    </location>
</feature>
<evidence type="ECO:0000256" key="8">
    <source>
        <dbReference type="SAM" id="MobiDB-lite"/>
    </source>
</evidence>
<proteinExistence type="inferred from homology"/>
<name>A0AAN7H162_9PEZI</name>
<evidence type="ECO:0000259" key="9">
    <source>
        <dbReference type="Pfam" id="PF04695"/>
    </source>
</evidence>
<reference evidence="10" key="1">
    <citation type="journal article" date="2023" name="Mol. Phylogenet. Evol.">
        <title>Genome-scale phylogeny and comparative genomics of the fungal order Sordariales.</title>
        <authorList>
            <person name="Hensen N."/>
            <person name="Bonometti L."/>
            <person name="Westerberg I."/>
            <person name="Brannstrom I.O."/>
            <person name="Guillou S."/>
            <person name="Cros-Aarteil S."/>
            <person name="Calhoun S."/>
            <person name="Haridas S."/>
            <person name="Kuo A."/>
            <person name="Mondo S."/>
            <person name="Pangilinan J."/>
            <person name="Riley R."/>
            <person name="LaButti K."/>
            <person name="Andreopoulos B."/>
            <person name="Lipzen A."/>
            <person name="Chen C."/>
            <person name="Yan M."/>
            <person name="Daum C."/>
            <person name="Ng V."/>
            <person name="Clum A."/>
            <person name="Steindorff A."/>
            <person name="Ohm R.A."/>
            <person name="Martin F."/>
            <person name="Silar P."/>
            <person name="Natvig D.O."/>
            <person name="Lalanne C."/>
            <person name="Gautier V."/>
            <person name="Ament-Velasquez S.L."/>
            <person name="Kruys A."/>
            <person name="Hutchinson M.I."/>
            <person name="Powell A.J."/>
            <person name="Barry K."/>
            <person name="Miller A.N."/>
            <person name="Grigoriev I.V."/>
            <person name="Debuchy R."/>
            <person name="Gladieux P."/>
            <person name="Hiltunen Thoren M."/>
            <person name="Johannesson H."/>
        </authorList>
    </citation>
    <scope>NUCLEOTIDE SEQUENCE</scope>
    <source>
        <strain evidence="10">CBS 990.96</strain>
    </source>
</reference>
<feature type="compositionally biased region" description="Low complexity" evidence="8">
    <location>
        <begin position="84"/>
        <end position="105"/>
    </location>
</feature>
<dbReference type="GO" id="GO:0016560">
    <property type="term" value="P:protein import into peroxisome matrix, docking"/>
    <property type="evidence" value="ECO:0007669"/>
    <property type="project" value="UniProtKB-UniRule"/>
</dbReference>
<dbReference type="Proteomes" id="UP001301958">
    <property type="component" value="Unassembled WGS sequence"/>
</dbReference>
<gene>
    <name evidence="10" type="ORF">QBC38DRAFT_156407</name>
</gene>
<dbReference type="GO" id="GO:0005102">
    <property type="term" value="F:signaling receptor binding"/>
    <property type="evidence" value="ECO:0007669"/>
    <property type="project" value="TreeGrafter"/>
</dbReference>
<feature type="domain" description="Peroxisome membrane anchor protein Pex14p N-terminal" evidence="9">
    <location>
        <begin position="35"/>
        <end position="79"/>
    </location>
</feature>
<comment type="similarity">
    <text evidence="1 7">Belongs to the peroxin-14 family.</text>
</comment>
<evidence type="ECO:0000256" key="4">
    <source>
        <dbReference type="ARBA" id="ARBA00029502"/>
    </source>
</evidence>
<dbReference type="Pfam" id="PF04695">
    <property type="entry name" value="Pex14_N"/>
    <property type="match status" value="1"/>
</dbReference>
<dbReference type="GO" id="GO:0005778">
    <property type="term" value="C:peroxisomal membrane"/>
    <property type="evidence" value="ECO:0007669"/>
    <property type="project" value="UniProtKB-SubCell"/>
</dbReference>
<feature type="compositionally biased region" description="Basic and acidic residues" evidence="8">
    <location>
        <begin position="49"/>
        <end position="69"/>
    </location>
</feature>
<dbReference type="AlphaFoldDB" id="A0AAN7H162"/>
<dbReference type="InterPro" id="IPR006785">
    <property type="entry name" value="Pex14_N"/>
</dbReference>
<evidence type="ECO:0000313" key="10">
    <source>
        <dbReference type="EMBL" id="KAK4228392.1"/>
    </source>
</evidence>
<dbReference type="InterPro" id="IPR036388">
    <property type="entry name" value="WH-like_DNA-bd_sf"/>
</dbReference>
<reference evidence="10" key="2">
    <citation type="submission" date="2023-05" db="EMBL/GenBank/DDBJ databases">
        <authorList>
            <consortium name="Lawrence Berkeley National Laboratory"/>
            <person name="Steindorff A."/>
            <person name="Hensen N."/>
            <person name="Bonometti L."/>
            <person name="Westerberg I."/>
            <person name="Brannstrom I.O."/>
            <person name="Guillou S."/>
            <person name="Cros-Aarteil S."/>
            <person name="Calhoun S."/>
            <person name="Haridas S."/>
            <person name="Kuo A."/>
            <person name="Mondo S."/>
            <person name="Pangilinan J."/>
            <person name="Riley R."/>
            <person name="Labutti K."/>
            <person name="Andreopoulos B."/>
            <person name="Lipzen A."/>
            <person name="Chen C."/>
            <person name="Yanf M."/>
            <person name="Daum C."/>
            <person name="Ng V."/>
            <person name="Clum A."/>
            <person name="Ohm R."/>
            <person name="Martin F."/>
            <person name="Silar P."/>
            <person name="Natvig D."/>
            <person name="Lalanne C."/>
            <person name="Gautier V."/>
            <person name="Ament-Velasquez S.L."/>
            <person name="Kruys A."/>
            <person name="Hutchinson M.I."/>
            <person name="Powell A.J."/>
            <person name="Barry K."/>
            <person name="Miller A.N."/>
            <person name="Grigoriev I.V."/>
            <person name="Debuchy R."/>
            <person name="Gladieux P."/>
            <person name="Thoren M.H."/>
            <person name="Johannesson H."/>
        </authorList>
    </citation>
    <scope>NUCLEOTIDE SEQUENCE</scope>
    <source>
        <strain evidence="10">CBS 990.96</strain>
    </source>
</reference>
<keyword evidence="2" id="KW-0811">Translocation</keyword>
<feature type="compositionally biased region" description="Polar residues" evidence="8">
    <location>
        <begin position="247"/>
        <end position="260"/>
    </location>
</feature>
<protein>
    <recommendedName>
        <fullName evidence="4 7">Peroxisomal membrane protein PEX14</fullName>
    </recommendedName>
    <alternativeName>
        <fullName evidence="5 7">Peroxin-14</fullName>
    </alternativeName>
</protein>
<evidence type="ECO:0000256" key="2">
    <source>
        <dbReference type="ARBA" id="ARBA00023010"/>
    </source>
</evidence>
<dbReference type="Gene3D" id="1.10.10.10">
    <property type="entry name" value="Winged helix-like DNA-binding domain superfamily/Winged helix DNA-binding domain"/>
    <property type="match status" value="1"/>
</dbReference>
<dbReference type="InterPro" id="IPR025655">
    <property type="entry name" value="PEX14"/>
</dbReference>
<comment type="function">
    <text evidence="7">Component of the PEX13-PEX14 docking complex, a translocon channel that specifically mediates the import of peroxisomal cargo proteins bound to PEX5 receptor. The PEX13-PEX14 docking complex forms a large import pore which can be opened to a diameter of about 9 nm. Mechanistically, PEX5 receptor along with cargo proteins associates with the PEX14 subunit of the PEX13-PEX14 docking complex in the cytosol, leading to the insertion of the receptor into the organelle membrane with the concomitant translocation of the cargo into the peroxisome matrix.</text>
</comment>
<comment type="caution">
    <text evidence="10">The sequence shown here is derived from an EMBL/GenBank/DDBJ whole genome shotgun (WGS) entry which is preliminary data.</text>
</comment>
<feature type="region of interest" description="Disordered" evidence="8">
    <location>
        <begin position="247"/>
        <end position="268"/>
    </location>
</feature>
<evidence type="ECO:0000256" key="6">
    <source>
        <dbReference type="ARBA" id="ARBA00046271"/>
    </source>
</evidence>
<feature type="compositionally biased region" description="Polar residues" evidence="8">
    <location>
        <begin position="13"/>
        <end position="24"/>
    </location>
</feature>
<evidence type="ECO:0000256" key="5">
    <source>
        <dbReference type="ARBA" id="ARBA00029691"/>
    </source>
</evidence>
<comment type="subcellular location">
    <subcellularLocation>
        <location evidence="6 7">Peroxisome membrane</location>
    </subcellularLocation>
</comment>
<dbReference type="PANTHER" id="PTHR23058">
    <property type="entry name" value="PEROXISOMAL MEMBRANE PROTEIN PEX14"/>
    <property type="match status" value="1"/>
</dbReference>